<organism evidence="3 4">
    <name type="scientific">Methanoculleus frigidifontis</name>
    <dbReference type="NCBI Taxonomy" id="2584085"/>
    <lineage>
        <taxon>Archaea</taxon>
        <taxon>Methanobacteriati</taxon>
        <taxon>Methanobacteriota</taxon>
        <taxon>Stenosarchaea group</taxon>
        <taxon>Methanomicrobia</taxon>
        <taxon>Methanomicrobiales</taxon>
        <taxon>Methanomicrobiaceae</taxon>
        <taxon>Methanoculleus</taxon>
    </lineage>
</organism>
<dbReference type="PANTHER" id="PTHR30483:SF40">
    <property type="entry name" value="HISTIDINE KINASE"/>
    <property type="match status" value="1"/>
</dbReference>
<proteinExistence type="predicted"/>
<dbReference type="EMBL" id="VCYH01000003">
    <property type="protein sequence ID" value="MDN7024253.1"/>
    <property type="molecule type" value="Genomic_DNA"/>
</dbReference>
<dbReference type="InterPro" id="IPR028082">
    <property type="entry name" value="Peripla_BP_I"/>
</dbReference>
<keyword evidence="4" id="KW-1185">Reference proteome</keyword>
<sequence>MRFESLGRDFPGFLTLIILATVVFACRCTGTTTTPRAGEQENVIGILLPLTGDYTEAGQASNAALEVAAEDINRYFASIGSDYQVRLVVEDTETEPAVALEKLKKLDAQGVTMVIGPVSSAERRFGVTRTSTGSSSSAP</sequence>
<dbReference type="SUPFAM" id="SSF53822">
    <property type="entry name" value="Periplasmic binding protein-like I"/>
    <property type="match status" value="1"/>
</dbReference>
<dbReference type="Proteomes" id="UP001168338">
    <property type="component" value="Unassembled WGS sequence"/>
</dbReference>
<evidence type="ECO:0000313" key="3">
    <source>
        <dbReference type="EMBL" id="MDN7024253.1"/>
    </source>
</evidence>
<gene>
    <name evidence="3" type="ORF">FGU65_05000</name>
</gene>
<name>A0ABT8M8K1_9EURY</name>
<accession>A0ABT8M8K1</accession>
<evidence type="ECO:0000259" key="2">
    <source>
        <dbReference type="Pfam" id="PF13458"/>
    </source>
</evidence>
<evidence type="ECO:0000256" key="1">
    <source>
        <dbReference type="ARBA" id="ARBA00022729"/>
    </source>
</evidence>
<evidence type="ECO:0000313" key="4">
    <source>
        <dbReference type="Proteomes" id="UP001168338"/>
    </source>
</evidence>
<comment type="caution">
    <text evidence="3">The sequence shown here is derived from an EMBL/GenBank/DDBJ whole genome shotgun (WGS) entry which is preliminary data.</text>
</comment>
<dbReference type="PANTHER" id="PTHR30483">
    <property type="entry name" value="LEUCINE-SPECIFIC-BINDING PROTEIN"/>
    <property type="match status" value="1"/>
</dbReference>
<dbReference type="InterPro" id="IPR051010">
    <property type="entry name" value="BCAA_transport"/>
</dbReference>
<keyword evidence="1" id="KW-0732">Signal</keyword>
<dbReference type="Pfam" id="PF13458">
    <property type="entry name" value="Peripla_BP_6"/>
    <property type="match status" value="1"/>
</dbReference>
<dbReference type="Gene3D" id="3.40.50.2300">
    <property type="match status" value="1"/>
</dbReference>
<protein>
    <submittedName>
        <fullName evidence="3">Amino acid ABC transporter substrate-binding protein</fullName>
    </submittedName>
</protein>
<dbReference type="PROSITE" id="PS51257">
    <property type="entry name" value="PROKAR_LIPOPROTEIN"/>
    <property type="match status" value="1"/>
</dbReference>
<dbReference type="InterPro" id="IPR028081">
    <property type="entry name" value="Leu-bd"/>
</dbReference>
<reference evidence="3" key="1">
    <citation type="submission" date="2019-05" db="EMBL/GenBank/DDBJ databases">
        <title>Methanoculleus sp. FWC-SCC1, a methanogenic archaeon isolated from deep marine cold seep.</title>
        <authorList>
            <person name="Chen Y.-W."/>
            <person name="Chen S.-C."/>
            <person name="Teng N.-H."/>
            <person name="Lai M.-C."/>
        </authorList>
    </citation>
    <scope>NUCLEOTIDE SEQUENCE</scope>
    <source>
        <strain evidence="3">FWC-SCC1</strain>
    </source>
</reference>
<feature type="domain" description="Leucine-binding protein" evidence="2">
    <location>
        <begin position="44"/>
        <end position="123"/>
    </location>
</feature>